<evidence type="ECO:0000313" key="4">
    <source>
        <dbReference type="Proteomes" id="UP000049127"/>
    </source>
</evidence>
<sequence length="265" mass="29952">MSKKVFLDAGHGGNDSGAVGVRNVLEKNIVLEVCKKIEKILKIRGIEVRMSRSTDIAKSLAERTNDANRWVANCLVSIHCNSFKDKNSKGLETFCYKFKYRKLADCIQGELVNDKLYTINRGVKEGNLHMVRESDMSACLVELGFISNTEDLNLIESKMNEFALAIADGICNYLGIKFNSNPPIQDTTVYNILTGGFGAKEYAQQKLEHLKGITGWYLTLEEAYPGDWRIRTGGFTGEDRVKREMEALKEVTGWWCTYELEQIKL</sequence>
<evidence type="ECO:0000259" key="2">
    <source>
        <dbReference type="SMART" id="SM00646"/>
    </source>
</evidence>
<dbReference type="Proteomes" id="UP000049127">
    <property type="component" value="Unassembled WGS sequence"/>
</dbReference>
<feature type="domain" description="MurNAc-LAA" evidence="2">
    <location>
        <begin position="64"/>
        <end position="171"/>
    </location>
</feature>
<gene>
    <name evidence="3" type="primary">cwlC2_3</name>
    <name evidence="3" type="ORF">R28058_18081</name>
</gene>
<dbReference type="PANTHER" id="PTHR30404">
    <property type="entry name" value="N-ACETYLMURAMOYL-L-ALANINE AMIDASE"/>
    <property type="match status" value="1"/>
</dbReference>
<dbReference type="OrthoDB" id="9772024at2"/>
<dbReference type="EMBL" id="CEKZ01000003">
    <property type="protein sequence ID" value="CEQ04075.1"/>
    <property type="molecule type" value="Genomic_DNA"/>
</dbReference>
<evidence type="ECO:0000313" key="3">
    <source>
        <dbReference type="EMBL" id="CEQ04075.1"/>
    </source>
</evidence>
<keyword evidence="1 3" id="KW-0378">Hydrolase</keyword>
<dbReference type="EC" id="3.5.1.28" evidence="3"/>
<dbReference type="InterPro" id="IPR002508">
    <property type="entry name" value="MurNAc-LAA_cat"/>
</dbReference>
<protein>
    <submittedName>
        <fullName evidence="3">Sporulation-specific N-acetylmuramoyl-L-alanine amidase CwlC</fullName>
        <ecNumber evidence="3">3.5.1.28</ecNumber>
    </submittedName>
</protein>
<dbReference type="GO" id="GO:0030288">
    <property type="term" value="C:outer membrane-bounded periplasmic space"/>
    <property type="evidence" value="ECO:0007669"/>
    <property type="project" value="TreeGrafter"/>
</dbReference>
<reference evidence="3 4" key="1">
    <citation type="submission" date="2015-01" db="EMBL/GenBank/DDBJ databases">
        <authorList>
            <person name="Aslett A.Martin."/>
            <person name="De Silva Nishadi"/>
        </authorList>
    </citation>
    <scope>NUCLEOTIDE SEQUENCE [LARGE SCALE GENOMIC DNA]</scope>
    <source>
        <strain evidence="3 4">R28058</strain>
    </source>
</reference>
<dbReference type="Pfam" id="PF01520">
    <property type="entry name" value="Amidase_3"/>
    <property type="match status" value="1"/>
</dbReference>
<accession>A0A0C7R5C6</accession>
<dbReference type="GO" id="GO:0009253">
    <property type="term" value="P:peptidoglycan catabolic process"/>
    <property type="evidence" value="ECO:0007669"/>
    <property type="project" value="InterPro"/>
</dbReference>
<dbReference type="RefSeq" id="WP_055342139.1">
    <property type="nucleotide sequence ID" value="NZ_CEKZ01000003.1"/>
</dbReference>
<dbReference type="GO" id="GO:0008745">
    <property type="term" value="F:N-acetylmuramoyl-L-alanine amidase activity"/>
    <property type="evidence" value="ECO:0007669"/>
    <property type="project" value="UniProtKB-EC"/>
</dbReference>
<dbReference type="SUPFAM" id="SSF53187">
    <property type="entry name" value="Zn-dependent exopeptidases"/>
    <property type="match status" value="1"/>
</dbReference>
<proteinExistence type="predicted"/>
<evidence type="ECO:0000256" key="1">
    <source>
        <dbReference type="ARBA" id="ARBA00022801"/>
    </source>
</evidence>
<dbReference type="PANTHER" id="PTHR30404:SF0">
    <property type="entry name" value="N-ACETYLMURAMOYL-L-ALANINE AMIDASE AMIC"/>
    <property type="match status" value="1"/>
</dbReference>
<dbReference type="AlphaFoldDB" id="A0A0C7R5C6"/>
<dbReference type="Gene3D" id="3.40.630.40">
    <property type="entry name" value="Zn-dependent exopeptidases"/>
    <property type="match status" value="1"/>
</dbReference>
<dbReference type="InterPro" id="IPR050695">
    <property type="entry name" value="N-acetylmuramoyl_amidase_3"/>
</dbReference>
<dbReference type="SMART" id="SM00646">
    <property type="entry name" value="Ami_3"/>
    <property type="match status" value="1"/>
</dbReference>
<organism evidence="3 4">
    <name type="scientific">Paraclostridium sordellii</name>
    <name type="common">Clostridium sordellii</name>
    <dbReference type="NCBI Taxonomy" id="1505"/>
    <lineage>
        <taxon>Bacteria</taxon>
        <taxon>Bacillati</taxon>
        <taxon>Bacillota</taxon>
        <taxon>Clostridia</taxon>
        <taxon>Peptostreptococcales</taxon>
        <taxon>Peptostreptococcaceae</taxon>
        <taxon>Paraclostridium</taxon>
    </lineage>
</organism>
<name>A0A0C7R5C6_PARSO</name>
<dbReference type="CDD" id="cd02696">
    <property type="entry name" value="MurNAc-LAA"/>
    <property type="match status" value="1"/>
</dbReference>